<dbReference type="GO" id="GO:0008270">
    <property type="term" value="F:zinc ion binding"/>
    <property type="evidence" value="ECO:0007669"/>
    <property type="project" value="TreeGrafter"/>
</dbReference>
<comment type="function">
    <text evidence="7">Guanine-nucleotide-releasing protein that acts on members of the SEC4/YPT1/RAB subfamily. Stimulates GDP release from both YPT1, RAB3A and RAB10, but is less active on these proteins than on the SEC4 protein. Might play a general role in vesicular transport.</text>
</comment>
<name>V4BFQ1_LOTGI</name>
<dbReference type="InterPro" id="IPR007515">
    <property type="entry name" value="Mss4"/>
</dbReference>
<dbReference type="OrthoDB" id="30840at2759"/>
<dbReference type="SUPFAM" id="SSF51316">
    <property type="entry name" value="Mss4-like"/>
    <property type="match status" value="1"/>
</dbReference>
<evidence type="ECO:0000256" key="3">
    <source>
        <dbReference type="ARBA" id="ARBA00022723"/>
    </source>
</evidence>
<dbReference type="STRING" id="225164.V4BFQ1"/>
<dbReference type="RefSeq" id="XP_009061414.1">
    <property type="nucleotide sequence ID" value="XM_009063166.1"/>
</dbReference>
<evidence type="ECO:0000313" key="12">
    <source>
        <dbReference type="Proteomes" id="UP000030746"/>
    </source>
</evidence>
<dbReference type="GO" id="GO:0007264">
    <property type="term" value="P:small GTPase-mediated signal transduction"/>
    <property type="evidence" value="ECO:0007669"/>
    <property type="project" value="InterPro"/>
</dbReference>
<organism evidence="11 12">
    <name type="scientific">Lottia gigantea</name>
    <name type="common">Giant owl limpet</name>
    <dbReference type="NCBI Taxonomy" id="225164"/>
    <lineage>
        <taxon>Eukaryota</taxon>
        <taxon>Metazoa</taxon>
        <taxon>Spiralia</taxon>
        <taxon>Lophotrochozoa</taxon>
        <taxon>Mollusca</taxon>
        <taxon>Gastropoda</taxon>
        <taxon>Patellogastropoda</taxon>
        <taxon>Lottioidea</taxon>
        <taxon>Lottiidae</taxon>
        <taxon>Lottia</taxon>
    </lineage>
</organism>
<dbReference type="Gene3D" id="2.170.150.10">
    <property type="entry name" value="Metal Binding Protein, Guanine Nucleotide Exchange Factor, Chain A"/>
    <property type="match status" value="1"/>
</dbReference>
<evidence type="ECO:0000256" key="9">
    <source>
        <dbReference type="ARBA" id="ARBA00069715"/>
    </source>
</evidence>
<dbReference type="PANTHER" id="PTHR13276:SF0">
    <property type="entry name" value="GUANINE NUCLEOTIDE EXCHANGE FACTOR MSS4"/>
    <property type="match status" value="1"/>
</dbReference>
<evidence type="ECO:0000256" key="2">
    <source>
        <dbReference type="ARBA" id="ARBA00022658"/>
    </source>
</evidence>
<evidence type="ECO:0000256" key="1">
    <source>
        <dbReference type="ARBA" id="ARBA00022448"/>
    </source>
</evidence>
<dbReference type="GO" id="GO:0006892">
    <property type="term" value="P:post-Golgi vesicle-mediated transport"/>
    <property type="evidence" value="ECO:0007669"/>
    <property type="project" value="TreeGrafter"/>
</dbReference>
<dbReference type="Pfam" id="PF04421">
    <property type="entry name" value="Mss4"/>
    <property type="match status" value="1"/>
</dbReference>
<evidence type="ECO:0000256" key="6">
    <source>
        <dbReference type="ARBA" id="ARBA00022990"/>
    </source>
</evidence>
<proteinExistence type="predicted"/>
<dbReference type="CTD" id="20246886"/>
<dbReference type="OMA" id="FLPHMKV"/>
<gene>
    <name evidence="11" type="ORF">LOTGIDRAFT_219707</name>
</gene>
<keyword evidence="6" id="KW-0007">Acetylation</keyword>
<dbReference type="GO" id="GO:0005829">
    <property type="term" value="C:cytosol"/>
    <property type="evidence" value="ECO:0007669"/>
    <property type="project" value="TreeGrafter"/>
</dbReference>
<dbReference type="InterPro" id="IPR011323">
    <property type="entry name" value="Mss4/transl-control_tumour"/>
</dbReference>
<comment type="subunit">
    <text evidence="8">Interacts with RAB8A.</text>
</comment>
<dbReference type="AlphaFoldDB" id="V4BFQ1"/>
<dbReference type="FunFam" id="2.170.150.10:FF:000004">
    <property type="entry name" value="Guanine nucleotide exchange factor MSS4"/>
    <property type="match status" value="1"/>
</dbReference>
<protein>
    <recommendedName>
        <fullName evidence="9">Guanine nucleotide exchange factor MSS4</fullName>
    </recommendedName>
    <alternativeName>
        <fullName evidence="10">Rab-interacting factor</fullName>
    </alternativeName>
</protein>
<dbReference type="PANTHER" id="PTHR13276">
    <property type="entry name" value="GUANINE NUCLEOTIDE EXCHANGE FACTOR MSS4"/>
    <property type="match status" value="1"/>
</dbReference>
<dbReference type="HOGENOM" id="CLU_132754_0_0_1"/>
<dbReference type="EMBL" id="KB202823">
    <property type="protein sequence ID" value="ESO87804.1"/>
    <property type="molecule type" value="Genomic_DNA"/>
</dbReference>
<keyword evidence="5" id="KW-0653">Protein transport</keyword>
<dbReference type="GO" id="GO:0005085">
    <property type="term" value="F:guanyl-nucleotide exchange factor activity"/>
    <property type="evidence" value="ECO:0007669"/>
    <property type="project" value="UniProtKB-KW"/>
</dbReference>
<keyword evidence="2" id="KW-0344">Guanine-nucleotide releasing factor</keyword>
<dbReference type="GO" id="GO:0015031">
    <property type="term" value="P:protein transport"/>
    <property type="evidence" value="ECO:0007669"/>
    <property type="project" value="UniProtKB-KW"/>
</dbReference>
<dbReference type="InterPro" id="IPR011057">
    <property type="entry name" value="Mss4-like_sf"/>
</dbReference>
<evidence type="ECO:0000256" key="7">
    <source>
        <dbReference type="ARBA" id="ARBA00060031"/>
    </source>
</evidence>
<sequence>MSNASKTESSIDSLHENGKNKTNIYCQRCPSLVLSSENAVLTEKEFYLPYMHKKKDKEPFDGETLKDYWVVQDMYTFDNVGFSNTVGTTKYLICADCEIGPIGWHDTSDKKAFYIAVDRVKHGS</sequence>
<evidence type="ECO:0000256" key="4">
    <source>
        <dbReference type="ARBA" id="ARBA00022833"/>
    </source>
</evidence>
<reference evidence="11 12" key="1">
    <citation type="journal article" date="2013" name="Nature">
        <title>Insights into bilaterian evolution from three spiralian genomes.</title>
        <authorList>
            <person name="Simakov O."/>
            <person name="Marletaz F."/>
            <person name="Cho S.J."/>
            <person name="Edsinger-Gonzales E."/>
            <person name="Havlak P."/>
            <person name="Hellsten U."/>
            <person name="Kuo D.H."/>
            <person name="Larsson T."/>
            <person name="Lv J."/>
            <person name="Arendt D."/>
            <person name="Savage R."/>
            <person name="Osoegawa K."/>
            <person name="de Jong P."/>
            <person name="Grimwood J."/>
            <person name="Chapman J.A."/>
            <person name="Shapiro H."/>
            <person name="Aerts A."/>
            <person name="Otillar R.P."/>
            <person name="Terry A.Y."/>
            <person name="Boore J.L."/>
            <person name="Grigoriev I.V."/>
            <person name="Lindberg D.R."/>
            <person name="Seaver E.C."/>
            <person name="Weisblat D.A."/>
            <person name="Putnam N.H."/>
            <person name="Rokhsar D.S."/>
        </authorList>
    </citation>
    <scope>NUCLEOTIDE SEQUENCE [LARGE SCALE GENOMIC DNA]</scope>
</reference>
<dbReference type="KEGG" id="lgi:LOTGIDRAFT_219707"/>
<dbReference type="GO" id="GO:0016020">
    <property type="term" value="C:membrane"/>
    <property type="evidence" value="ECO:0007669"/>
    <property type="project" value="TreeGrafter"/>
</dbReference>
<dbReference type="PROSITE" id="PS51796">
    <property type="entry name" value="MSS4"/>
    <property type="match status" value="1"/>
</dbReference>
<keyword evidence="12" id="KW-1185">Reference proteome</keyword>
<evidence type="ECO:0000256" key="5">
    <source>
        <dbReference type="ARBA" id="ARBA00022927"/>
    </source>
</evidence>
<accession>V4BFQ1</accession>
<keyword evidence="1" id="KW-0813">Transport</keyword>
<evidence type="ECO:0000313" key="11">
    <source>
        <dbReference type="EMBL" id="ESO87804.1"/>
    </source>
</evidence>
<keyword evidence="4" id="KW-0862">Zinc</keyword>
<dbReference type="GeneID" id="20246886"/>
<evidence type="ECO:0000256" key="10">
    <source>
        <dbReference type="ARBA" id="ARBA00075505"/>
    </source>
</evidence>
<keyword evidence="3" id="KW-0479">Metal-binding</keyword>
<dbReference type="Proteomes" id="UP000030746">
    <property type="component" value="Unassembled WGS sequence"/>
</dbReference>
<evidence type="ECO:0000256" key="8">
    <source>
        <dbReference type="ARBA" id="ARBA00063928"/>
    </source>
</evidence>